<protein>
    <recommendedName>
        <fullName evidence="4">SH3 domain-containing protein</fullName>
    </recommendedName>
</protein>
<feature type="signal peptide" evidence="1">
    <location>
        <begin position="1"/>
        <end position="27"/>
    </location>
</feature>
<organism evidence="2 3">
    <name type="scientific">Umezawaea tangerina</name>
    <dbReference type="NCBI Taxonomy" id="84725"/>
    <lineage>
        <taxon>Bacteria</taxon>
        <taxon>Bacillati</taxon>
        <taxon>Actinomycetota</taxon>
        <taxon>Actinomycetes</taxon>
        <taxon>Pseudonocardiales</taxon>
        <taxon>Pseudonocardiaceae</taxon>
        <taxon>Umezawaea</taxon>
    </lineage>
</organism>
<dbReference type="EMBL" id="PVTF01000006">
    <property type="protein sequence ID" value="PRY40670.1"/>
    <property type="molecule type" value="Genomic_DNA"/>
</dbReference>
<proteinExistence type="predicted"/>
<evidence type="ECO:0000313" key="3">
    <source>
        <dbReference type="Proteomes" id="UP000239494"/>
    </source>
</evidence>
<keyword evidence="3" id="KW-1185">Reference proteome</keyword>
<name>A0A2T0T4S3_9PSEU</name>
<accession>A0A2T0T4S3</accession>
<evidence type="ECO:0008006" key="4">
    <source>
        <dbReference type="Google" id="ProtNLM"/>
    </source>
</evidence>
<sequence>MELVSRSITALSVAAALLMSGAATALAAPPGEAAVSVQAGCPDNTWSNQDNRTGKLVLTAANIRTGPSTTCTSVGQAQTSHSVTLHCWKPGQDGTWSHARDNSTGKQGWIKDTLLAGNGAMIAC</sequence>
<gene>
    <name evidence="2" type="ORF">CLV43_106411</name>
</gene>
<dbReference type="Proteomes" id="UP000239494">
    <property type="component" value="Unassembled WGS sequence"/>
</dbReference>
<comment type="caution">
    <text evidence="2">The sequence shown here is derived from an EMBL/GenBank/DDBJ whole genome shotgun (WGS) entry which is preliminary data.</text>
</comment>
<reference evidence="2 3" key="1">
    <citation type="submission" date="2018-03" db="EMBL/GenBank/DDBJ databases">
        <title>Genomic Encyclopedia of Archaeal and Bacterial Type Strains, Phase II (KMG-II): from individual species to whole genera.</title>
        <authorList>
            <person name="Goeker M."/>
        </authorList>
    </citation>
    <scope>NUCLEOTIDE SEQUENCE [LARGE SCALE GENOMIC DNA]</scope>
    <source>
        <strain evidence="2 3">DSM 44720</strain>
    </source>
</reference>
<keyword evidence="1" id="KW-0732">Signal</keyword>
<feature type="chain" id="PRO_5015767212" description="SH3 domain-containing protein" evidence="1">
    <location>
        <begin position="28"/>
        <end position="124"/>
    </location>
</feature>
<dbReference type="OrthoDB" id="3697954at2"/>
<evidence type="ECO:0000256" key="1">
    <source>
        <dbReference type="SAM" id="SignalP"/>
    </source>
</evidence>
<dbReference type="Gene3D" id="2.30.30.40">
    <property type="entry name" value="SH3 Domains"/>
    <property type="match status" value="1"/>
</dbReference>
<dbReference type="RefSeq" id="WP_106189185.1">
    <property type="nucleotide sequence ID" value="NZ_PVTF01000006.1"/>
</dbReference>
<evidence type="ECO:0000313" key="2">
    <source>
        <dbReference type="EMBL" id="PRY40670.1"/>
    </source>
</evidence>
<dbReference type="AlphaFoldDB" id="A0A2T0T4S3"/>